<proteinExistence type="predicted"/>
<keyword evidence="2" id="KW-1185">Reference proteome</keyword>
<gene>
    <name evidence="1" type="ORF">LMH87_011883</name>
</gene>
<dbReference type="RefSeq" id="XP_056052882.1">
    <property type="nucleotide sequence ID" value="XM_056201096.1"/>
</dbReference>
<dbReference type="AlphaFoldDB" id="A0A9W8QDD2"/>
<reference evidence="1" key="1">
    <citation type="journal article" date="2023" name="Access Microbiol">
        <title>De-novo genome assembly for Akanthomyces muscarius, a biocontrol agent of insect agricultural pests.</title>
        <authorList>
            <person name="Erdos Z."/>
            <person name="Studholme D.J."/>
            <person name="Raymond B."/>
            <person name="Sharma M."/>
        </authorList>
    </citation>
    <scope>NUCLEOTIDE SEQUENCE</scope>
    <source>
        <strain evidence="1">Ve6</strain>
    </source>
</reference>
<dbReference type="Proteomes" id="UP001144673">
    <property type="component" value="Chromosome 4"/>
</dbReference>
<sequence>MEAVTKCASLIAYLEGCHQLRLPGDAHDLSVSNIQKRIVVLERAAGIAPPPPLEASSWNGLVWRAWQVRAKSARFGRQSVAEDVRQHADMVEDDCTLASLWPAVDGLGAGLPTLQCPGCDGSEAGAGSQQQECLGAMVQKLAYIAGSLRRPFPDYPWTTALVYAYAADVSFAKANSLGYARIWNTPGRRLPENRQGDGVPLGVYRVSDAESGNEKTRKVKRKPSLENVRSFYSGRRRRRSTWASRLLFWRSRKTRVGSDSSSSSSQGSR</sequence>
<dbReference type="GeneID" id="80899042"/>
<protein>
    <submittedName>
        <fullName evidence="1">Uncharacterized protein</fullName>
    </submittedName>
</protein>
<evidence type="ECO:0000313" key="1">
    <source>
        <dbReference type="EMBL" id="KAJ4151168.1"/>
    </source>
</evidence>
<dbReference type="EMBL" id="JAJHUN010000009">
    <property type="protein sequence ID" value="KAJ4151168.1"/>
    <property type="molecule type" value="Genomic_DNA"/>
</dbReference>
<accession>A0A9W8QDD2</accession>
<organism evidence="1 2">
    <name type="scientific">Akanthomyces muscarius</name>
    <name type="common">Entomopathogenic fungus</name>
    <name type="synonym">Lecanicillium muscarium</name>
    <dbReference type="NCBI Taxonomy" id="2231603"/>
    <lineage>
        <taxon>Eukaryota</taxon>
        <taxon>Fungi</taxon>
        <taxon>Dikarya</taxon>
        <taxon>Ascomycota</taxon>
        <taxon>Pezizomycotina</taxon>
        <taxon>Sordariomycetes</taxon>
        <taxon>Hypocreomycetidae</taxon>
        <taxon>Hypocreales</taxon>
        <taxon>Cordycipitaceae</taxon>
        <taxon>Akanthomyces</taxon>
    </lineage>
</organism>
<comment type="caution">
    <text evidence="1">The sequence shown here is derived from an EMBL/GenBank/DDBJ whole genome shotgun (WGS) entry which is preliminary data.</text>
</comment>
<name>A0A9W8QDD2_AKAMU</name>
<dbReference type="KEGG" id="amus:LMH87_011883"/>
<evidence type="ECO:0000313" key="2">
    <source>
        <dbReference type="Proteomes" id="UP001144673"/>
    </source>
</evidence>